<keyword evidence="6" id="KW-0963">Cytoplasm</keyword>
<dbReference type="GO" id="GO:0032267">
    <property type="term" value="F:tRNA(Ile)-lysidine synthase activity"/>
    <property type="evidence" value="ECO:0007669"/>
    <property type="project" value="UniProtKB-EC"/>
</dbReference>
<comment type="catalytic activity">
    <reaction evidence="5 6">
        <text>cytidine(34) in tRNA(Ile2) + L-lysine + ATP = lysidine(34) in tRNA(Ile2) + AMP + diphosphate + H(+)</text>
        <dbReference type="Rhea" id="RHEA:43744"/>
        <dbReference type="Rhea" id="RHEA-COMP:10625"/>
        <dbReference type="Rhea" id="RHEA-COMP:10670"/>
        <dbReference type="ChEBI" id="CHEBI:15378"/>
        <dbReference type="ChEBI" id="CHEBI:30616"/>
        <dbReference type="ChEBI" id="CHEBI:32551"/>
        <dbReference type="ChEBI" id="CHEBI:33019"/>
        <dbReference type="ChEBI" id="CHEBI:82748"/>
        <dbReference type="ChEBI" id="CHEBI:83665"/>
        <dbReference type="ChEBI" id="CHEBI:456215"/>
        <dbReference type="EC" id="6.3.4.19"/>
    </reaction>
</comment>
<name>A0A2M8WPE2_9RHOB</name>
<feature type="binding site" evidence="6">
    <location>
        <begin position="34"/>
        <end position="39"/>
    </location>
    <ligand>
        <name>ATP</name>
        <dbReference type="ChEBI" id="CHEBI:30616"/>
    </ligand>
</feature>
<proteinExistence type="inferred from homology"/>
<dbReference type="EMBL" id="PGTY01000001">
    <property type="protein sequence ID" value="PJI92788.1"/>
    <property type="molecule type" value="Genomic_DNA"/>
</dbReference>
<dbReference type="Pfam" id="PF01171">
    <property type="entry name" value="ATP_bind_3"/>
    <property type="match status" value="1"/>
</dbReference>
<protein>
    <recommendedName>
        <fullName evidence="6">tRNA(Ile)-lysidine synthase</fullName>
        <ecNumber evidence="6">6.3.4.19</ecNumber>
    </recommendedName>
    <alternativeName>
        <fullName evidence="6">tRNA(Ile)-2-lysyl-cytidine synthase</fullName>
    </alternativeName>
    <alternativeName>
        <fullName evidence="6">tRNA(Ile)-lysidine synthetase</fullName>
    </alternativeName>
</protein>
<evidence type="ECO:0000256" key="3">
    <source>
        <dbReference type="ARBA" id="ARBA00022741"/>
    </source>
</evidence>
<comment type="function">
    <text evidence="6">Ligates lysine onto the cytidine present at position 34 of the AUA codon-specific tRNA(Ile) that contains the anticodon CAU, in an ATP-dependent manner. Cytidine is converted to lysidine, thus changing the amino acid specificity of the tRNA from methionine to isoleucine.</text>
</comment>
<dbReference type="HAMAP" id="MF_01161">
    <property type="entry name" value="tRNA_Ile_lys_synt"/>
    <property type="match status" value="1"/>
</dbReference>
<dbReference type="SUPFAM" id="SSF52402">
    <property type="entry name" value="Adenine nucleotide alpha hydrolases-like"/>
    <property type="match status" value="1"/>
</dbReference>
<evidence type="ECO:0000259" key="7">
    <source>
        <dbReference type="Pfam" id="PF01171"/>
    </source>
</evidence>
<organism evidence="8 9">
    <name type="scientific">Yoonia maricola</name>
    <dbReference type="NCBI Taxonomy" id="420999"/>
    <lineage>
        <taxon>Bacteria</taxon>
        <taxon>Pseudomonadati</taxon>
        <taxon>Pseudomonadota</taxon>
        <taxon>Alphaproteobacteria</taxon>
        <taxon>Rhodobacterales</taxon>
        <taxon>Paracoccaceae</taxon>
        <taxon>Yoonia</taxon>
    </lineage>
</organism>
<evidence type="ECO:0000256" key="1">
    <source>
        <dbReference type="ARBA" id="ARBA00022598"/>
    </source>
</evidence>
<dbReference type="InterPro" id="IPR014729">
    <property type="entry name" value="Rossmann-like_a/b/a_fold"/>
</dbReference>
<dbReference type="InterPro" id="IPR011063">
    <property type="entry name" value="TilS/TtcA_N"/>
</dbReference>
<sequence length="424" mass="46455">MPVKAAAADIVDRFQAALTDHSPSANVRIGLAVSGGGDSVALMHLAARHLDPKQLYVLTVDHGLRSEAKTEIAEVSKQAGDLGLHHTIAEWGWDGKGNLQAAARAGRWGAIYDWAMMQNIRTVWMGHTEDDQIETVLMRLARGSGIDGLRAMYPLTTRDGLQILRPLLGCARDDLRAWLTDHDITWCDDPSNDDPRFERVRTRQMFAQLQALGLTRKRLLQTIDHMQAAHTSLQMAAYEFARQHVRQDAGDLLFAPEALDLGKADAPRRVMAAAFAWVGNRTYRPRFEQLLETVAQARKGATVTLGGCIMAPCDGGVVRLLREAAATTATRHDAAKADAKGVFWDQRWYLEGPLADELTYKALGDGIKDCPHWRQSGMPRASLLASPAVWRGGALIAAPLAGLSNGWSARIVADFHSTAFAIED</sequence>
<accession>A0A2M8WPE2</accession>
<keyword evidence="1 6" id="KW-0436">Ligase</keyword>
<evidence type="ECO:0000313" key="9">
    <source>
        <dbReference type="Proteomes" id="UP000228531"/>
    </source>
</evidence>
<dbReference type="RefSeq" id="WP_100367570.1">
    <property type="nucleotide sequence ID" value="NZ_PGTY01000001.1"/>
</dbReference>
<dbReference type="OrthoDB" id="9807403at2"/>
<evidence type="ECO:0000256" key="6">
    <source>
        <dbReference type="HAMAP-Rule" id="MF_01161"/>
    </source>
</evidence>
<dbReference type="EC" id="6.3.4.19" evidence="6"/>
<evidence type="ECO:0000256" key="5">
    <source>
        <dbReference type="ARBA" id="ARBA00048539"/>
    </source>
</evidence>
<comment type="domain">
    <text evidence="6">The N-terminal region contains the highly conserved SGGXDS motif, predicted to be a P-loop motif involved in ATP binding.</text>
</comment>
<dbReference type="PANTHER" id="PTHR43033:SF1">
    <property type="entry name" value="TRNA(ILE)-LYSIDINE SYNTHASE-RELATED"/>
    <property type="match status" value="1"/>
</dbReference>
<dbReference type="NCBIfam" id="TIGR02432">
    <property type="entry name" value="lysidine_TilS_N"/>
    <property type="match status" value="1"/>
</dbReference>
<keyword evidence="4 6" id="KW-0067">ATP-binding</keyword>
<feature type="domain" description="tRNA(Ile)-lysidine/2-thiocytidine synthase N-terminal" evidence="7">
    <location>
        <begin position="29"/>
        <end position="204"/>
    </location>
</feature>
<dbReference type="GO" id="GO:0006400">
    <property type="term" value="P:tRNA modification"/>
    <property type="evidence" value="ECO:0007669"/>
    <property type="project" value="UniProtKB-UniRule"/>
</dbReference>
<keyword evidence="3 6" id="KW-0547">Nucleotide-binding</keyword>
<evidence type="ECO:0000313" key="8">
    <source>
        <dbReference type="EMBL" id="PJI92788.1"/>
    </source>
</evidence>
<evidence type="ECO:0000256" key="4">
    <source>
        <dbReference type="ARBA" id="ARBA00022840"/>
    </source>
</evidence>
<dbReference type="GO" id="GO:0005524">
    <property type="term" value="F:ATP binding"/>
    <property type="evidence" value="ECO:0007669"/>
    <property type="project" value="UniProtKB-UniRule"/>
</dbReference>
<comment type="caution">
    <text evidence="8">The sequence shown here is derived from an EMBL/GenBank/DDBJ whole genome shotgun (WGS) entry which is preliminary data.</text>
</comment>
<evidence type="ECO:0000256" key="2">
    <source>
        <dbReference type="ARBA" id="ARBA00022694"/>
    </source>
</evidence>
<dbReference type="AlphaFoldDB" id="A0A2M8WPE2"/>
<dbReference type="GO" id="GO:0005737">
    <property type="term" value="C:cytoplasm"/>
    <property type="evidence" value="ECO:0007669"/>
    <property type="project" value="UniProtKB-SubCell"/>
</dbReference>
<dbReference type="InterPro" id="IPR012795">
    <property type="entry name" value="tRNA_Ile_lys_synt_N"/>
</dbReference>
<reference evidence="8 9" key="1">
    <citation type="submission" date="2017-11" db="EMBL/GenBank/DDBJ databases">
        <title>Genomic Encyclopedia of Archaeal and Bacterial Type Strains, Phase II (KMG-II): From Individual Species to Whole Genera.</title>
        <authorList>
            <person name="Goeker M."/>
        </authorList>
    </citation>
    <scope>NUCLEOTIDE SEQUENCE [LARGE SCALE GENOMIC DNA]</scope>
    <source>
        <strain evidence="8 9">DSM 29128</strain>
    </source>
</reference>
<dbReference type="InterPro" id="IPR012094">
    <property type="entry name" value="tRNA_Ile_lys_synt"/>
</dbReference>
<dbReference type="PANTHER" id="PTHR43033">
    <property type="entry name" value="TRNA(ILE)-LYSIDINE SYNTHASE-RELATED"/>
    <property type="match status" value="1"/>
</dbReference>
<gene>
    <name evidence="6" type="primary">tilS</name>
    <name evidence="8" type="ORF">BC777_1649</name>
</gene>
<dbReference type="Gene3D" id="3.40.50.620">
    <property type="entry name" value="HUPs"/>
    <property type="match status" value="1"/>
</dbReference>
<dbReference type="CDD" id="cd01992">
    <property type="entry name" value="TilS_N"/>
    <property type="match status" value="1"/>
</dbReference>
<comment type="similarity">
    <text evidence="6">Belongs to the tRNA(Ile)-lysidine synthase family.</text>
</comment>
<dbReference type="Proteomes" id="UP000228531">
    <property type="component" value="Unassembled WGS sequence"/>
</dbReference>
<comment type="subcellular location">
    <subcellularLocation>
        <location evidence="6">Cytoplasm</location>
    </subcellularLocation>
</comment>
<keyword evidence="2 6" id="KW-0819">tRNA processing</keyword>
<keyword evidence="9" id="KW-1185">Reference proteome</keyword>